<protein>
    <recommendedName>
        <fullName evidence="4 9">LL-diaminopimelate aminotransferase</fullName>
        <shortName evidence="9">DAP-AT</shortName>
        <shortName evidence="9">DAP-aminotransferase</shortName>
        <shortName evidence="9">LL-DAP-aminotransferase</shortName>
        <ecNumber evidence="3 9">2.6.1.83</ecNumber>
    </recommendedName>
</protein>
<dbReference type="HAMAP" id="MF_01642">
    <property type="entry name" value="DapL_aminotrans_1"/>
    <property type="match status" value="1"/>
</dbReference>
<dbReference type="Pfam" id="PF00155">
    <property type="entry name" value="Aminotran_1_2"/>
    <property type="match status" value="1"/>
</dbReference>
<dbReference type="Gene3D" id="3.90.1150.10">
    <property type="entry name" value="Aspartate Aminotransferase, domain 1"/>
    <property type="match status" value="1"/>
</dbReference>
<feature type="binding site" evidence="9">
    <location>
        <position position="111"/>
    </location>
    <ligand>
        <name>substrate</name>
    </ligand>
</feature>
<comment type="function">
    <text evidence="9">Involved in the synthesis of meso-diaminopimelate (m-DAP or DL-DAP), required for both lysine and peptidoglycan biosynthesis. Catalyzes the direct conversion of tetrahydrodipicolinate to LL-diaminopimelate.</text>
</comment>
<comment type="cofactor">
    <cofactor evidence="1 9">
        <name>pyridoxal 5'-phosphate</name>
        <dbReference type="ChEBI" id="CHEBI:597326"/>
    </cofactor>
</comment>
<feature type="binding site" evidence="9">
    <location>
        <position position="75"/>
    </location>
    <ligand>
        <name>pyridoxal 5'-phosphate</name>
        <dbReference type="ChEBI" id="CHEBI:597326"/>
    </ligand>
</feature>
<dbReference type="RefSeq" id="WP_183684480.1">
    <property type="nucleotide sequence ID" value="NZ_JACHHH010000010.1"/>
</dbReference>
<feature type="binding site" evidence="9">
    <location>
        <position position="210"/>
    </location>
    <ligand>
        <name>pyridoxal 5'-phosphate</name>
        <dbReference type="ChEBI" id="CHEBI:597326"/>
    </ligand>
</feature>
<name>A0A7W9SI92_9FIRM</name>
<dbReference type="GeneID" id="85015462"/>
<dbReference type="FunFam" id="3.40.640.10:FF:000099">
    <property type="entry name" value="LL-diaminopimelate aminotransferase, chloroplastic"/>
    <property type="match status" value="1"/>
</dbReference>
<evidence type="ECO:0000313" key="11">
    <source>
        <dbReference type="EMBL" id="MBB6041940.1"/>
    </source>
</evidence>
<dbReference type="Gene3D" id="3.40.640.10">
    <property type="entry name" value="Type I PLP-dependent aspartate aminotransferase-like (Major domain)"/>
    <property type="match status" value="1"/>
</dbReference>
<evidence type="ECO:0000256" key="5">
    <source>
        <dbReference type="ARBA" id="ARBA00022576"/>
    </source>
</evidence>
<dbReference type="EMBL" id="JACHHH010000010">
    <property type="protein sequence ID" value="MBB6041940.1"/>
    <property type="molecule type" value="Genomic_DNA"/>
</dbReference>
<feature type="binding site" evidence="9">
    <location>
        <position position="16"/>
    </location>
    <ligand>
        <name>substrate</name>
    </ligand>
</feature>
<dbReference type="AlphaFoldDB" id="A0A7W9SI92"/>
<comment type="similarity">
    <text evidence="9">Belongs to the class-I pyridoxal-phosphate-dependent aminotransferase family. LL-diaminopimelate aminotransferase subfamily.</text>
</comment>
<organism evidence="11 12">
    <name type="scientific">Oribacterium sinus</name>
    <dbReference type="NCBI Taxonomy" id="237576"/>
    <lineage>
        <taxon>Bacteria</taxon>
        <taxon>Bacillati</taxon>
        <taxon>Bacillota</taxon>
        <taxon>Clostridia</taxon>
        <taxon>Lachnospirales</taxon>
        <taxon>Lachnospiraceae</taxon>
        <taxon>Oribacterium</taxon>
    </lineage>
</organism>
<dbReference type="Proteomes" id="UP000522163">
    <property type="component" value="Unassembled WGS sequence"/>
</dbReference>
<keyword evidence="7 9" id="KW-0663">Pyridoxal phosphate</keyword>
<comment type="caution">
    <text evidence="11">The sequence shown here is derived from an EMBL/GenBank/DDBJ whole genome shotgun (WGS) entry which is preliminary data.</text>
</comment>
<evidence type="ECO:0000256" key="7">
    <source>
        <dbReference type="ARBA" id="ARBA00022898"/>
    </source>
</evidence>
<feature type="binding site" evidence="9">
    <location>
        <position position="278"/>
    </location>
    <ligand>
        <name>substrate</name>
    </ligand>
</feature>
<feature type="modified residue" description="N6-(pyridoxal phosphate)lysine" evidence="9">
    <location>
        <position position="240"/>
    </location>
</feature>
<evidence type="ECO:0000256" key="4">
    <source>
        <dbReference type="ARBA" id="ARBA00018052"/>
    </source>
</evidence>
<feature type="binding site" evidence="9">
    <location>
        <position position="248"/>
    </location>
    <ligand>
        <name>pyridoxal 5'-phosphate</name>
        <dbReference type="ChEBI" id="CHEBI:597326"/>
    </ligand>
</feature>
<comment type="subunit">
    <text evidence="9">Homodimer.</text>
</comment>
<dbReference type="SUPFAM" id="SSF53383">
    <property type="entry name" value="PLP-dependent transferases"/>
    <property type="match status" value="1"/>
</dbReference>
<evidence type="ECO:0000256" key="6">
    <source>
        <dbReference type="ARBA" id="ARBA00022679"/>
    </source>
</evidence>
<evidence type="ECO:0000256" key="3">
    <source>
        <dbReference type="ARBA" id="ARBA00013138"/>
    </source>
</evidence>
<comment type="pathway">
    <text evidence="2 9">Amino-acid biosynthesis; L-lysine biosynthesis via DAP pathway; LL-2,6-diaminopimelate from (S)-tetrahydrodipicolinate (aminotransferase route): step 1/1.</text>
</comment>
<keyword evidence="5 9" id="KW-0032">Aminotransferase</keyword>
<comment type="catalytic activity">
    <reaction evidence="8 9">
        <text>(2S,6S)-2,6-diaminopimelate + 2-oxoglutarate = (S)-2,3,4,5-tetrahydrodipicolinate + L-glutamate + H2O + H(+)</text>
        <dbReference type="Rhea" id="RHEA:23988"/>
        <dbReference type="ChEBI" id="CHEBI:15377"/>
        <dbReference type="ChEBI" id="CHEBI:15378"/>
        <dbReference type="ChEBI" id="CHEBI:16810"/>
        <dbReference type="ChEBI" id="CHEBI:16845"/>
        <dbReference type="ChEBI" id="CHEBI:29985"/>
        <dbReference type="ChEBI" id="CHEBI:57609"/>
        <dbReference type="EC" id="2.6.1.83"/>
    </reaction>
</comment>
<feature type="binding site" evidence="9">
    <location>
        <position position="179"/>
    </location>
    <ligand>
        <name>substrate</name>
    </ligand>
</feature>
<evidence type="ECO:0000256" key="2">
    <source>
        <dbReference type="ARBA" id="ARBA00004982"/>
    </source>
</evidence>
<dbReference type="UniPathway" id="UPA00034">
    <property type="reaction ID" value="UER00466"/>
</dbReference>
<feature type="binding site" evidence="9">
    <location>
        <position position="278"/>
    </location>
    <ligand>
        <name>pyridoxal 5'-phosphate</name>
        <dbReference type="ChEBI" id="CHEBI:597326"/>
    </ligand>
</feature>
<evidence type="ECO:0000256" key="8">
    <source>
        <dbReference type="ARBA" id="ARBA00051934"/>
    </source>
</evidence>
<evidence type="ECO:0000313" key="12">
    <source>
        <dbReference type="Proteomes" id="UP000522163"/>
    </source>
</evidence>
<sequence length="397" mass="44293">MGANVNHHYQEVKESYLFAEIAKRIRTWQENNPEIKDKLIRMGIGDVTLPLPKTVVDALASASMEMGKSESFHGYGPEQGYDFLREKILDYYKNFSVDLELEEIFISDGAKSDLGNILDLFAPGSVALVPDPVYPVYVDTNIMLGNKVIFAHSGEENGFLPMPPKGEKVDLIYLCSPNNPTGAVYDHEGLKAWVNYAKENDAVIFFDAAYECFVEGNLPHSIYEIPGAKECAIEFCSFSKKAGFTGTRCGYTVVPKALIRGGQSLQKMWLRRQTTKFNGVSYIVQRGAEAVFTEAGEKEIQGNISYYKENAKIIMETLDALSIYYTGGKNSPYIWLKCPKGMGSWEFFDFLLEKGQVVGTPGAGFGDAGEGFFRLTAFSTKEKTKEAMERIKKLLEV</sequence>
<gene>
    <name evidence="9" type="primary">dapL</name>
    <name evidence="11" type="ORF">HNQ46_001931</name>
</gene>
<feature type="binding site" evidence="9">
    <location>
        <position position="45"/>
    </location>
    <ligand>
        <name>substrate</name>
    </ligand>
</feature>
<dbReference type="CDD" id="cd00609">
    <property type="entry name" value="AAT_like"/>
    <property type="match status" value="1"/>
</dbReference>
<keyword evidence="6 9" id="KW-0808">Transferase</keyword>
<dbReference type="InterPro" id="IPR019942">
    <property type="entry name" value="DapL/ALD1"/>
</dbReference>
<dbReference type="InterPro" id="IPR015424">
    <property type="entry name" value="PyrdxlP-dep_Trfase"/>
</dbReference>
<dbReference type="GO" id="GO:0033362">
    <property type="term" value="P:lysine biosynthetic process via diaminopimelate, diaminopimelate-aminotransferase pathway"/>
    <property type="evidence" value="ECO:0007669"/>
    <property type="project" value="UniProtKB-UniRule"/>
</dbReference>
<feature type="binding site" evidence="9">
    <location>
        <position position="134"/>
    </location>
    <ligand>
        <name>pyridoxal 5'-phosphate</name>
        <dbReference type="ChEBI" id="CHEBI:597326"/>
    </ligand>
</feature>
<dbReference type="PANTHER" id="PTHR43144">
    <property type="entry name" value="AMINOTRANSFERASE"/>
    <property type="match status" value="1"/>
</dbReference>
<evidence type="ECO:0000256" key="1">
    <source>
        <dbReference type="ARBA" id="ARBA00001933"/>
    </source>
</evidence>
<evidence type="ECO:0000259" key="10">
    <source>
        <dbReference type="Pfam" id="PF00155"/>
    </source>
</evidence>
<feature type="binding site" evidence="9">
    <location>
        <begin position="237"/>
        <end position="239"/>
    </location>
    <ligand>
        <name>pyridoxal 5'-phosphate</name>
        <dbReference type="ChEBI" id="CHEBI:597326"/>
    </ligand>
</feature>
<dbReference type="EC" id="2.6.1.83" evidence="3 9"/>
<evidence type="ECO:0000256" key="9">
    <source>
        <dbReference type="HAMAP-Rule" id="MF_01642"/>
    </source>
</evidence>
<accession>A0A7W9SI92</accession>
<dbReference type="NCBIfam" id="TIGR03542">
    <property type="entry name" value="DAPAT_plant"/>
    <property type="match status" value="1"/>
</dbReference>
<feature type="binding site" evidence="9">
    <location>
        <position position="374"/>
    </location>
    <ligand>
        <name>substrate</name>
    </ligand>
</feature>
<feature type="domain" description="Aminotransferase class I/classII large" evidence="10">
    <location>
        <begin position="38"/>
        <end position="391"/>
    </location>
</feature>
<dbReference type="InterPro" id="IPR015421">
    <property type="entry name" value="PyrdxlP-dep_Trfase_major"/>
</dbReference>
<dbReference type="GO" id="GO:0030170">
    <property type="term" value="F:pyridoxal phosphate binding"/>
    <property type="evidence" value="ECO:0007669"/>
    <property type="project" value="UniProtKB-UniRule"/>
</dbReference>
<dbReference type="InterPro" id="IPR015422">
    <property type="entry name" value="PyrdxlP-dep_Trfase_small"/>
</dbReference>
<reference evidence="11 12" key="1">
    <citation type="submission" date="2020-08" db="EMBL/GenBank/DDBJ databases">
        <title>Genomic Encyclopedia of Type Strains, Phase IV (KMG-IV): sequencing the most valuable type-strain genomes for metagenomic binning, comparative biology and taxonomic classification.</title>
        <authorList>
            <person name="Goeker M."/>
        </authorList>
    </citation>
    <scope>NUCLEOTIDE SEQUENCE [LARGE SCALE GENOMIC DNA]</scope>
    <source>
        <strain evidence="11 12">DSM 17245</strain>
    </source>
</reference>
<feature type="binding site" evidence="9">
    <location>
        <position position="179"/>
    </location>
    <ligand>
        <name>pyridoxal 5'-phosphate</name>
        <dbReference type="ChEBI" id="CHEBI:597326"/>
    </ligand>
</feature>
<feature type="binding site" evidence="9">
    <location>
        <begin position="110"/>
        <end position="111"/>
    </location>
    <ligand>
        <name>pyridoxal 5'-phosphate</name>
        <dbReference type="ChEBI" id="CHEBI:597326"/>
    </ligand>
</feature>
<dbReference type="InterPro" id="IPR004839">
    <property type="entry name" value="Aminotransferase_I/II_large"/>
</dbReference>
<dbReference type="GO" id="GO:0010285">
    <property type="term" value="F:L,L-diaminopimelate aminotransferase activity"/>
    <property type="evidence" value="ECO:0007669"/>
    <property type="project" value="UniProtKB-UniRule"/>
</dbReference>
<feature type="binding site" evidence="9">
    <location>
        <position position="134"/>
    </location>
    <ligand>
        <name>substrate</name>
    </ligand>
</feature>
<proteinExistence type="inferred from homology"/>